<reference evidence="3 4" key="1">
    <citation type="journal article" date="2014" name="Genome Biol. Evol.">
        <title>The secreted proteins of Achlya hypogyna and Thraustotheca clavata identify the ancestral oomycete secretome and reveal gene acquisitions by horizontal gene transfer.</title>
        <authorList>
            <person name="Misner I."/>
            <person name="Blouin N."/>
            <person name="Leonard G."/>
            <person name="Richards T.A."/>
            <person name="Lane C.E."/>
        </authorList>
    </citation>
    <scope>NUCLEOTIDE SEQUENCE [LARGE SCALE GENOMIC DNA]</scope>
    <source>
        <strain evidence="3 4">ATCC 34112</strain>
    </source>
</reference>
<accession>A0A1W0AA76</accession>
<sequence>MAVVVLDAANVATISVGNLSVERLREAINVFVQQGLRCIAFAPRYWMDGTHLFDEASKEKLQTLIDDEKLVLTPPQAHDDYYVIDYAMKHNGYVVTNDMFRDHVMNKRRFNGEVLTTAWVKAHCIDFTFVGTEFLPNSQLMDVILREKKNQPNHPTTTVEQQSMHHEKTSSSPDTIADQEMEPVSNTKRKVDLSEAVYIQVPPEIVRVLHDNDDAGLRYFMDMSGTYMTLPTIIPSGKLTTTLSIHGSVTSRDNCEIAMHAVHSFLHEYIQQQQQLQQEQMLQNHQMYQHQQYYAGPSYAYHDDMQM</sequence>
<protein>
    <recommendedName>
        <fullName evidence="2">RNase NYN domain-containing protein</fullName>
    </recommendedName>
</protein>
<dbReference type="Gene3D" id="3.40.50.11980">
    <property type="match status" value="1"/>
</dbReference>
<feature type="domain" description="RNase NYN" evidence="2">
    <location>
        <begin position="3"/>
        <end position="138"/>
    </location>
</feature>
<dbReference type="InterPro" id="IPR021869">
    <property type="entry name" value="RNase_Zc3h12_NYN"/>
</dbReference>
<proteinExistence type="predicted"/>
<feature type="compositionally biased region" description="Polar residues" evidence="1">
    <location>
        <begin position="152"/>
        <end position="162"/>
    </location>
</feature>
<evidence type="ECO:0000256" key="1">
    <source>
        <dbReference type="SAM" id="MobiDB-lite"/>
    </source>
</evidence>
<evidence type="ECO:0000259" key="2">
    <source>
        <dbReference type="Pfam" id="PF11977"/>
    </source>
</evidence>
<comment type="caution">
    <text evidence="3">The sequence shown here is derived from an EMBL/GenBank/DDBJ whole genome shotgun (WGS) entry which is preliminary data.</text>
</comment>
<organism evidence="3 4">
    <name type="scientific">Thraustotheca clavata</name>
    <dbReference type="NCBI Taxonomy" id="74557"/>
    <lineage>
        <taxon>Eukaryota</taxon>
        <taxon>Sar</taxon>
        <taxon>Stramenopiles</taxon>
        <taxon>Oomycota</taxon>
        <taxon>Saprolegniomycetes</taxon>
        <taxon>Saprolegniales</taxon>
        <taxon>Achlyaceae</taxon>
        <taxon>Thraustotheca</taxon>
    </lineage>
</organism>
<dbReference type="AlphaFoldDB" id="A0A1W0AA76"/>
<name>A0A1W0AA76_9STRA</name>
<dbReference type="Proteomes" id="UP000243217">
    <property type="component" value="Unassembled WGS sequence"/>
</dbReference>
<gene>
    <name evidence="3" type="ORF">THRCLA_00778</name>
</gene>
<dbReference type="OrthoDB" id="392925at2759"/>
<evidence type="ECO:0000313" key="3">
    <source>
        <dbReference type="EMBL" id="OQS07212.1"/>
    </source>
</evidence>
<feature type="region of interest" description="Disordered" evidence="1">
    <location>
        <begin position="151"/>
        <end position="187"/>
    </location>
</feature>
<dbReference type="Pfam" id="PF11977">
    <property type="entry name" value="RNase_Zc3h12a"/>
    <property type="match status" value="1"/>
</dbReference>
<evidence type="ECO:0000313" key="4">
    <source>
        <dbReference type="Proteomes" id="UP000243217"/>
    </source>
</evidence>
<keyword evidence="4" id="KW-1185">Reference proteome</keyword>
<dbReference type="EMBL" id="JNBS01000264">
    <property type="protein sequence ID" value="OQS07212.1"/>
    <property type="molecule type" value="Genomic_DNA"/>
</dbReference>